<dbReference type="GeneID" id="117570842"/>
<evidence type="ECO:0000313" key="1">
    <source>
        <dbReference type="Proteomes" id="UP000515160"/>
    </source>
</evidence>
<keyword evidence="1" id="KW-1185">Reference proteome</keyword>
<accession>A0A9C6T6C3</accession>
<sequence length="267" mass="30136">MTSENANRSSCIANWSFDNLWLLRHLEELQLLVPKIPSTVLVKCCKSNPNLNVLQLGYDCVQGNLKDIVPHCGKLETLKFGMMAEAAAYKPLAKLPKLKRLLHYGIRRKGSFEPVLSALAMRPQLQQLEIDGGSLSPEEILQIVRLSGLQQLKCFCLTAECVEILSHLKHLQQLSVWMSSRPDISNALLKVVRECKELQLLRVATGVLSADFINDVAKLLASNRREMIQPPLQLEIPIPTYTLSIDQFSFRNSLLNCSPFEEDSWKL</sequence>
<evidence type="ECO:0000313" key="2">
    <source>
        <dbReference type="RefSeq" id="XP_051860632.1"/>
    </source>
</evidence>
<dbReference type="Proteomes" id="UP000515160">
    <property type="component" value="Chromosome 3"/>
</dbReference>
<name>A0A9C6T6C3_DROAB</name>
<organism evidence="1 2">
    <name type="scientific">Drosophila albomicans</name>
    <name type="common">Fruit fly</name>
    <dbReference type="NCBI Taxonomy" id="7291"/>
    <lineage>
        <taxon>Eukaryota</taxon>
        <taxon>Metazoa</taxon>
        <taxon>Ecdysozoa</taxon>
        <taxon>Arthropoda</taxon>
        <taxon>Hexapoda</taxon>
        <taxon>Insecta</taxon>
        <taxon>Pterygota</taxon>
        <taxon>Neoptera</taxon>
        <taxon>Endopterygota</taxon>
        <taxon>Diptera</taxon>
        <taxon>Brachycera</taxon>
        <taxon>Muscomorpha</taxon>
        <taxon>Ephydroidea</taxon>
        <taxon>Drosophilidae</taxon>
        <taxon>Drosophila</taxon>
    </lineage>
</organism>
<dbReference type="RefSeq" id="XP_051860632.1">
    <property type="nucleotide sequence ID" value="XM_052004672.1"/>
</dbReference>
<protein>
    <submittedName>
        <fullName evidence="2">Uncharacterized protein LOC117570842 isoform X2</fullName>
    </submittedName>
</protein>
<dbReference type="SUPFAM" id="SSF52047">
    <property type="entry name" value="RNI-like"/>
    <property type="match status" value="1"/>
</dbReference>
<dbReference type="InterPro" id="IPR032675">
    <property type="entry name" value="LRR_dom_sf"/>
</dbReference>
<dbReference type="OrthoDB" id="7883313at2759"/>
<dbReference type="AlphaFoldDB" id="A0A9C6T6C3"/>
<gene>
    <name evidence="2" type="primary">LOC117570842</name>
</gene>
<proteinExistence type="predicted"/>
<dbReference type="Gene3D" id="3.80.10.10">
    <property type="entry name" value="Ribonuclease Inhibitor"/>
    <property type="match status" value="1"/>
</dbReference>
<reference evidence="2" key="1">
    <citation type="submission" date="2025-08" db="UniProtKB">
        <authorList>
            <consortium name="RefSeq"/>
        </authorList>
    </citation>
    <scope>IDENTIFICATION</scope>
    <source>
        <strain evidence="2">15112-1751.03</strain>
        <tissue evidence="2">Whole Adult</tissue>
    </source>
</reference>